<evidence type="ECO:0000259" key="3">
    <source>
        <dbReference type="PROSITE" id="PS01124"/>
    </source>
</evidence>
<dbReference type="GO" id="GO:0003700">
    <property type="term" value="F:DNA-binding transcription factor activity"/>
    <property type="evidence" value="ECO:0007669"/>
    <property type="project" value="InterPro"/>
</dbReference>
<dbReference type="InterPro" id="IPR029062">
    <property type="entry name" value="Class_I_gatase-like"/>
</dbReference>
<gene>
    <name evidence="4" type="primary">cdhR_5</name>
    <name evidence="4" type="ORF">ACRB68_61450</name>
</gene>
<organism evidence="4 5">
    <name type="scientific">Actinomadura macrotermitis</name>
    <dbReference type="NCBI Taxonomy" id="2585200"/>
    <lineage>
        <taxon>Bacteria</taxon>
        <taxon>Bacillati</taxon>
        <taxon>Actinomycetota</taxon>
        <taxon>Actinomycetes</taxon>
        <taxon>Streptosporangiales</taxon>
        <taxon>Thermomonosporaceae</taxon>
        <taxon>Actinomadura</taxon>
    </lineage>
</organism>
<dbReference type="Gene3D" id="1.10.10.60">
    <property type="entry name" value="Homeodomain-like"/>
    <property type="match status" value="1"/>
</dbReference>
<keyword evidence="5" id="KW-1185">Reference proteome</keyword>
<dbReference type="InterPro" id="IPR052158">
    <property type="entry name" value="INH-QAR"/>
</dbReference>
<dbReference type="PANTHER" id="PTHR43130">
    <property type="entry name" value="ARAC-FAMILY TRANSCRIPTIONAL REGULATOR"/>
    <property type="match status" value="1"/>
</dbReference>
<dbReference type="RefSeq" id="WP_153538647.1">
    <property type="nucleotide sequence ID" value="NZ_WEGH01000004.1"/>
</dbReference>
<evidence type="ECO:0000256" key="2">
    <source>
        <dbReference type="ARBA" id="ARBA00023163"/>
    </source>
</evidence>
<dbReference type="InterPro" id="IPR018060">
    <property type="entry name" value="HTH_AraC"/>
</dbReference>
<sequence length="305" mass="31837">MQRIAFVLVPPVMSFDLAIARMVFDSAGEDRYRVLVCAAEPGPVEAVVGPPVLAPDGLAAAADADTLIVVGGGGRDDPGASVLDLVRGARGRVAAICTGVFVPAQAGLLDGHRATTHWSLAAELARRFPRVRVDPNVLYVADGPVLTSAGAAAGVELCLHIVAEDHGAAVAADAARAAVAAPTRPAGQAQVVAVPQGRDDTIAATRAWALGRLHEPLTLAALAAHAQVSTRTLTRRFHAETGQSPLQWLLRQRLERARELLETTGLPMDLVAHHCGLGSADSLRAHLVRRFGVTPSAYRASFAGR</sequence>
<evidence type="ECO:0000313" key="5">
    <source>
        <dbReference type="Proteomes" id="UP000487268"/>
    </source>
</evidence>
<evidence type="ECO:0000313" key="4">
    <source>
        <dbReference type="EMBL" id="MQY08043.1"/>
    </source>
</evidence>
<protein>
    <submittedName>
        <fullName evidence="4">HTH-type transcriptional regulator CdhR</fullName>
    </submittedName>
</protein>
<name>A0A7K0C3P4_9ACTN</name>
<feature type="domain" description="HTH araC/xylS-type" evidence="3">
    <location>
        <begin position="203"/>
        <end position="301"/>
    </location>
</feature>
<proteinExistence type="predicted"/>
<dbReference type="EMBL" id="WEGH01000004">
    <property type="protein sequence ID" value="MQY08043.1"/>
    <property type="molecule type" value="Genomic_DNA"/>
</dbReference>
<dbReference type="PROSITE" id="PS01124">
    <property type="entry name" value="HTH_ARAC_FAMILY_2"/>
    <property type="match status" value="1"/>
</dbReference>
<dbReference type="Pfam" id="PF01965">
    <property type="entry name" value="DJ-1_PfpI"/>
    <property type="match status" value="1"/>
</dbReference>
<dbReference type="OrthoDB" id="4110300at2"/>
<accession>A0A7K0C3P4</accession>
<dbReference type="Gene3D" id="3.40.50.880">
    <property type="match status" value="1"/>
</dbReference>
<dbReference type="Pfam" id="PF12833">
    <property type="entry name" value="HTH_18"/>
    <property type="match status" value="1"/>
</dbReference>
<dbReference type="InterPro" id="IPR009057">
    <property type="entry name" value="Homeodomain-like_sf"/>
</dbReference>
<reference evidence="4 5" key="1">
    <citation type="submission" date="2019-10" db="EMBL/GenBank/DDBJ databases">
        <title>Actinomadura rubteroloni sp. nov. and Actinomadura macrotermitis sp. nov., isolated from the gut of fungus growing-termite Macrotermes natalensis.</title>
        <authorList>
            <person name="Benndorf R."/>
            <person name="Martin K."/>
            <person name="Kuefner M."/>
            <person name="De Beer W."/>
            <person name="Kaster A.-K."/>
            <person name="Vollmers J."/>
            <person name="Poulsen M."/>
            <person name="Beemelmanns C."/>
        </authorList>
    </citation>
    <scope>NUCLEOTIDE SEQUENCE [LARGE SCALE GENOMIC DNA]</scope>
    <source>
        <strain evidence="4 5">RB68</strain>
    </source>
</reference>
<evidence type="ECO:0000256" key="1">
    <source>
        <dbReference type="ARBA" id="ARBA00023015"/>
    </source>
</evidence>
<dbReference type="InterPro" id="IPR002818">
    <property type="entry name" value="DJ-1/PfpI"/>
</dbReference>
<dbReference type="SMART" id="SM00342">
    <property type="entry name" value="HTH_ARAC"/>
    <property type="match status" value="1"/>
</dbReference>
<dbReference type="PANTHER" id="PTHR43130:SF3">
    <property type="entry name" value="HTH-TYPE TRANSCRIPTIONAL REGULATOR RV1931C"/>
    <property type="match status" value="1"/>
</dbReference>
<keyword evidence="1" id="KW-0805">Transcription regulation</keyword>
<dbReference type="SUPFAM" id="SSF52317">
    <property type="entry name" value="Class I glutamine amidotransferase-like"/>
    <property type="match status" value="1"/>
</dbReference>
<dbReference type="SUPFAM" id="SSF46689">
    <property type="entry name" value="Homeodomain-like"/>
    <property type="match status" value="2"/>
</dbReference>
<dbReference type="CDD" id="cd03137">
    <property type="entry name" value="GATase1_AraC_1"/>
    <property type="match status" value="1"/>
</dbReference>
<dbReference type="GO" id="GO:0043565">
    <property type="term" value="F:sequence-specific DNA binding"/>
    <property type="evidence" value="ECO:0007669"/>
    <property type="project" value="InterPro"/>
</dbReference>
<dbReference type="AlphaFoldDB" id="A0A7K0C3P4"/>
<keyword evidence="2" id="KW-0804">Transcription</keyword>
<dbReference type="Proteomes" id="UP000487268">
    <property type="component" value="Unassembled WGS sequence"/>
</dbReference>
<comment type="caution">
    <text evidence="4">The sequence shown here is derived from an EMBL/GenBank/DDBJ whole genome shotgun (WGS) entry which is preliminary data.</text>
</comment>